<dbReference type="PRINTS" id="PR01217">
    <property type="entry name" value="PRICHEXTENSN"/>
</dbReference>
<gene>
    <name evidence="2" type="ORF">TSUD_120250</name>
</gene>
<feature type="compositionally biased region" description="Pro residues" evidence="1">
    <location>
        <begin position="34"/>
        <end position="49"/>
    </location>
</feature>
<evidence type="ECO:0000256" key="1">
    <source>
        <dbReference type="SAM" id="MobiDB-lite"/>
    </source>
</evidence>
<protein>
    <submittedName>
        <fullName evidence="2">Uncharacterized protein</fullName>
    </submittedName>
</protein>
<dbReference type="EMBL" id="DF973221">
    <property type="protein sequence ID" value="GAU20833.1"/>
    <property type="molecule type" value="Genomic_DNA"/>
</dbReference>
<evidence type="ECO:0000313" key="3">
    <source>
        <dbReference type="Proteomes" id="UP000242715"/>
    </source>
</evidence>
<accession>A0A2Z6MD94</accession>
<proteinExistence type="predicted"/>
<organism evidence="2 3">
    <name type="scientific">Trifolium subterraneum</name>
    <name type="common">Subterranean clover</name>
    <dbReference type="NCBI Taxonomy" id="3900"/>
    <lineage>
        <taxon>Eukaryota</taxon>
        <taxon>Viridiplantae</taxon>
        <taxon>Streptophyta</taxon>
        <taxon>Embryophyta</taxon>
        <taxon>Tracheophyta</taxon>
        <taxon>Spermatophyta</taxon>
        <taxon>Magnoliopsida</taxon>
        <taxon>eudicotyledons</taxon>
        <taxon>Gunneridae</taxon>
        <taxon>Pentapetalae</taxon>
        <taxon>rosids</taxon>
        <taxon>fabids</taxon>
        <taxon>Fabales</taxon>
        <taxon>Fabaceae</taxon>
        <taxon>Papilionoideae</taxon>
        <taxon>50 kb inversion clade</taxon>
        <taxon>NPAAA clade</taxon>
        <taxon>Hologalegina</taxon>
        <taxon>IRL clade</taxon>
        <taxon>Trifolieae</taxon>
        <taxon>Trifolium</taxon>
    </lineage>
</organism>
<reference evidence="3" key="1">
    <citation type="journal article" date="2017" name="Front. Plant Sci.">
        <title>Climate Clever Clovers: New Paradigm to Reduce the Environmental Footprint of Ruminants by Breeding Low Methanogenic Forages Utilizing Haplotype Variation.</title>
        <authorList>
            <person name="Kaur P."/>
            <person name="Appels R."/>
            <person name="Bayer P.E."/>
            <person name="Keeble-Gagnere G."/>
            <person name="Wang J."/>
            <person name="Hirakawa H."/>
            <person name="Shirasawa K."/>
            <person name="Vercoe P."/>
            <person name="Stefanova K."/>
            <person name="Durmic Z."/>
            <person name="Nichols P."/>
            <person name="Revell C."/>
            <person name="Isobe S.N."/>
            <person name="Edwards D."/>
            <person name="Erskine W."/>
        </authorList>
    </citation>
    <scope>NUCLEOTIDE SEQUENCE [LARGE SCALE GENOMIC DNA]</scope>
    <source>
        <strain evidence="3">cv. Daliak</strain>
    </source>
</reference>
<dbReference type="AlphaFoldDB" id="A0A2Z6MD94"/>
<name>A0A2Z6MD94_TRISU</name>
<dbReference type="Proteomes" id="UP000242715">
    <property type="component" value="Unassembled WGS sequence"/>
</dbReference>
<evidence type="ECO:0000313" key="2">
    <source>
        <dbReference type="EMBL" id="GAU20833.1"/>
    </source>
</evidence>
<keyword evidence="3" id="KW-1185">Reference proteome</keyword>
<sequence>MPLDSVHFTPKNGVVVTILQETVKTKPLEFRTLPAPPLPENPPDPPPHPIVAQFLPPTPTLQLLVSEPPSEPPDIKSPPATIFCSPPPLLQPSDPKLPPEIWLPSPAVPPPLPKPPDLNPIVESHAVLSYHSLCFFDEHVVVYDPGGKLIVAIFVVCRRSQIRVLAFSPFHQQPLFSFLEKATCPTMLVILAASVVIHPPTPTSVYCVFLFPCAY</sequence>
<feature type="region of interest" description="Disordered" evidence="1">
    <location>
        <begin position="31"/>
        <end position="52"/>
    </location>
</feature>